<reference evidence="1 2" key="1">
    <citation type="journal article" date="2018" name="Sci. Adv.">
        <title>Multi-heme cytochromes provide a pathway for survival in energy-limited environments.</title>
        <authorList>
            <person name="Deng X."/>
            <person name="Dohmae N."/>
            <person name="Nealson K.H."/>
            <person name="Hashimoto K."/>
            <person name="Okamoto A."/>
        </authorList>
    </citation>
    <scope>NUCLEOTIDE SEQUENCE [LARGE SCALE GENOMIC DNA]</scope>
    <source>
        <strain evidence="1 2">IS5</strain>
    </source>
</reference>
<dbReference type="Proteomes" id="UP000269883">
    <property type="component" value="Chromosome"/>
</dbReference>
<dbReference type="InterPro" id="IPR011990">
    <property type="entry name" value="TPR-like_helical_dom_sf"/>
</dbReference>
<proteinExistence type="predicted"/>
<dbReference type="AlphaFoldDB" id="A0A2Z6AU36"/>
<organism evidence="1 2">
    <name type="scientific">Desulfovibrio ferrophilus</name>
    <dbReference type="NCBI Taxonomy" id="241368"/>
    <lineage>
        <taxon>Bacteria</taxon>
        <taxon>Pseudomonadati</taxon>
        <taxon>Thermodesulfobacteriota</taxon>
        <taxon>Desulfovibrionia</taxon>
        <taxon>Desulfovibrionales</taxon>
        <taxon>Desulfovibrionaceae</taxon>
        <taxon>Desulfovibrio</taxon>
    </lineage>
</organism>
<evidence type="ECO:0000313" key="2">
    <source>
        <dbReference type="Proteomes" id="UP000269883"/>
    </source>
</evidence>
<dbReference type="KEGG" id="dfl:DFE_0019"/>
<protein>
    <submittedName>
        <fullName evidence="1">Uncharacterized protein</fullName>
    </submittedName>
</protein>
<gene>
    <name evidence="1" type="ORF">DFE_0019</name>
</gene>
<sequence length="99" mass="10933">MKPMMKLHLLSREGIRAANAGNYANALFTLHQALLLTQGIKAPLHEAKVLSNIALILMMRGENIASHDHLCRALPLVENHAGRDNSLYRRISGQLKQAA</sequence>
<keyword evidence="2" id="KW-1185">Reference proteome</keyword>
<name>A0A2Z6AU36_9BACT</name>
<dbReference type="OrthoDB" id="5461261at2"/>
<dbReference type="SUPFAM" id="SSF48452">
    <property type="entry name" value="TPR-like"/>
    <property type="match status" value="1"/>
</dbReference>
<accession>A0A2Z6AU36</accession>
<dbReference type="RefSeq" id="WP_126375561.1">
    <property type="nucleotide sequence ID" value="NZ_AP017378.1"/>
</dbReference>
<dbReference type="Gene3D" id="1.25.40.10">
    <property type="entry name" value="Tetratricopeptide repeat domain"/>
    <property type="match status" value="1"/>
</dbReference>
<evidence type="ECO:0000313" key="1">
    <source>
        <dbReference type="EMBL" id="BBD06745.1"/>
    </source>
</evidence>
<dbReference type="EMBL" id="AP017378">
    <property type="protein sequence ID" value="BBD06745.1"/>
    <property type="molecule type" value="Genomic_DNA"/>
</dbReference>